<reference evidence="1" key="1">
    <citation type="submission" date="2020-07" db="EMBL/GenBank/DDBJ databases">
        <title>Huge and variable diversity of episymbiotic CPR bacteria and DPANN archaea in groundwater ecosystems.</title>
        <authorList>
            <person name="He C.Y."/>
            <person name="Keren R."/>
            <person name="Whittaker M."/>
            <person name="Farag I.F."/>
            <person name="Doudna J."/>
            <person name="Cate J.H.D."/>
            <person name="Banfield J.F."/>
        </authorList>
    </citation>
    <scope>NUCLEOTIDE SEQUENCE</scope>
    <source>
        <strain evidence="1">NC_groundwater_672_Ag_B-0.1um_62_36</strain>
    </source>
</reference>
<dbReference type="AlphaFoldDB" id="A0A932FW55"/>
<sequence>MKYLVGLSLAVLMVILIFSIRYWQERSSGKAISKETEENAGVPIVLKEFNDYQ</sequence>
<organism evidence="1 2">
    <name type="scientific">Tectimicrobiota bacterium</name>
    <dbReference type="NCBI Taxonomy" id="2528274"/>
    <lineage>
        <taxon>Bacteria</taxon>
        <taxon>Pseudomonadati</taxon>
        <taxon>Nitrospinota/Tectimicrobiota group</taxon>
        <taxon>Candidatus Tectimicrobiota</taxon>
    </lineage>
</organism>
<evidence type="ECO:0000313" key="2">
    <source>
        <dbReference type="Proteomes" id="UP000769766"/>
    </source>
</evidence>
<name>A0A932FW55_UNCTE</name>
<protein>
    <submittedName>
        <fullName evidence="1">Uncharacterized protein</fullName>
    </submittedName>
</protein>
<comment type="caution">
    <text evidence="1">The sequence shown here is derived from an EMBL/GenBank/DDBJ whole genome shotgun (WGS) entry which is preliminary data.</text>
</comment>
<proteinExistence type="predicted"/>
<dbReference type="Proteomes" id="UP000769766">
    <property type="component" value="Unassembled WGS sequence"/>
</dbReference>
<dbReference type="EMBL" id="JACPRF010000115">
    <property type="protein sequence ID" value="MBI2875967.1"/>
    <property type="molecule type" value="Genomic_DNA"/>
</dbReference>
<gene>
    <name evidence="1" type="ORF">HYY20_03725</name>
</gene>
<accession>A0A932FW55</accession>
<evidence type="ECO:0000313" key="1">
    <source>
        <dbReference type="EMBL" id="MBI2875967.1"/>
    </source>
</evidence>